<reference evidence="1 2" key="1">
    <citation type="submission" date="2024-04" db="EMBL/GenBank/DDBJ databases">
        <authorList>
            <consortium name="Genoscope - CEA"/>
            <person name="William W."/>
        </authorList>
    </citation>
    <scope>NUCLEOTIDE SEQUENCE [LARGE SCALE GENOMIC DNA]</scope>
</reference>
<comment type="caution">
    <text evidence="1">The sequence shown here is derived from an EMBL/GenBank/DDBJ whole genome shotgun (WGS) entry which is preliminary data.</text>
</comment>
<dbReference type="InterPro" id="IPR012444">
    <property type="entry name" value="DUF1647"/>
</dbReference>
<evidence type="ECO:0000313" key="1">
    <source>
        <dbReference type="EMBL" id="CAL1525837.1"/>
    </source>
</evidence>
<accession>A0AAV2GWH8</accession>
<protein>
    <submittedName>
        <fullName evidence="1">Uncharacterized protein</fullName>
    </submittedName>
</protein>
<organism evidence="1 2">
    <name type="scientific">Lymnaea stagnalis</name>
    <name type="common">Great pond snail</name>
    <name type="synonym">Helix stagnalis</name>
    <dbReference type="NCBI Taxonomy" id="6523"/>
    <lineage>
        <taxon>Eukaryota</taxon>
        <taxon>Metazoa</taxon>
        <taxon>Spiralia</taxon>
        <taxon>Lophotrochozoa</taxon>
        <taxon>Mollusca</taxon>
        <taxon>Gastropoda</taxon>
        <taxon>Heterobranchia</taxon>
        <taxon>Euthyneura</taxon>
        <taxon>Panpulmonata</taxon>
        <taxon>Hygrophila</taxon>
        <taxon>Lymnaeoidea</taxon>
        <taxon>Lymnaeidae</taxon>
        <taxon>Lymnaea</taxon>
    </lineage>
</organism>
<keyword evidence="2" id="KW-1185">Reference proteome</keyword>
<evidence type="ECO:0000313" key="2">
    <source>
        <dbReference type="Proteomes" id="UP001497497"/>
    </source>
</evidence>
<dbReference type="PANTHER" id="PTHR31389:SF4">
    <property type="entry name" value="LD39211P"/>
    <property type="match status" value="1"/>
</dbReference>
<sequence length="409" mass="46761">MLPSESIGFQCMLLLGELSLIFFLVYYSRNTHILNVLNFQRKDDHSSKSTLLTSPISGSNFMLKDFIDHFQTLLGPPSDSPVRHFDNVCGSGAGACTPNCKRPLSNSSDERLTDILLSPKLTLSNQQRDNILSMADSIPENDIIFLSASSSNHYDEMQAMFHNLHTVVFPMLRNITVVLFDIGLTKEQRKKTEKNCQCHVVTFPVEKFPPHMKENKCYSWKPLIVRATVEKARQILVYQDSSIRWSPEMRNVLNLTKTFGLQYHRDDDFTRIPLHTLRQMFDYFGESPCAFSPHLEIEAGNGMYKKDPIVIHAVLEPWARCALEPSCMCPVEHGKVIKCNKPIAEHMCHRFDQSAIGIITAKLFNKDIHRILGPNYPYLAIRRSHTMKDYFNSLEQAKNASKPKHTSII</sequence>
<name>A0AAV2GWH8_LYMST</name>
<dbReference type="EMBL" id="CAXITT010000001">
    <property type="protein sequence ID" value="CAL1525837.1"/>
    <property type="molecule type" value="Genomic_DNA"/>
</dbReference>
<proteinExistence type="predicted"/>
<dbReference type="Pfam" id="PF07801">
    <property type="entry name" value="DUF1647"/>
    <property type="match status" value="1"/>
</dbReference>
<dbReference type="AlphaFoldDB" id="A0AAV2GWH8"/>
<dbReference type="PANTHER" id="PTHR31389">
    <property type="entry name" value="LD39211P"/>
    <property type="match status" value="1"/>
</dbReference>
<dbReference type="Proteomes" id="UP001497497">
    <property type="component" value="Unassembled WGS sequence"/>
</dbReference>
<gene>
    <name evidence="1" type="ORF">GSLYS_00000014001</name>
</gene>